<name>A0A9P4NRF0_9PEZI</name>
<evidence type="ECO:0000313" key="2">
    <source>
        <dbReference type="EMBL" id="KAF2429911.1"/>
    </source>
</evidence>
<feature type="compositionally biased region" description="Polar residues" evidence="1">
    <location>
        <begin position="61"/>
        <end position="72"/>
    </location>
</feature>
<evidence type="ECO:0000256" key="1">
    <source>
        <dbReference type="SAM" id="MobiDB-lite"/>
    </source>
</evidence>
<sequence length="81" mass="9348">MNSQTTEEPSQLLNKAISNARNKTEEQRKVLEKRYASDVKAVRDNIDKTFAQHEKDAQVTFDPTTRSTTNPLQKRIKEEAE</sequence>
<organism evidence="2 3">
    <name type="scientific">Tothia fuscella</name>
    <dbReference type="NCBI Taxonomy" id="1048955"/>
    <lineage>
        <taxon>Eukaryota</taxon>
        <taxon>Fungi</taxon>
        <taxon>Dikarya</taxon>
        <taxon>Ascomycota</taxon>
        <taxon>Pezizomycotina</taxon>
        <taxon>Dothideomycetes</taxon>
        <taxon>Pleosporomycetidae</taxon>
        <taxon>Venturiales</taxon>
        <taxon>Cylindrosympodiaceae</taxon>
        <taxon>Tothia</taxon>
    </lineage>
</organism>
<dbReference type="EMBL" id="MU007043">
    <property type="protein sequence ID" value="KAF2429911.1"/>
    <property type="molecule type" value="Genomic_DNA"/>
</dbReference>
<reference evidence="2" key="1">
    <citation type="journal article" date="2020" name="Stud. Mycol.">
        <title>101 Dothideomycetes genomes: a test case for predicting lifestyles and emergence of pathogens.</title>
        <authorList>
            <person name="Haridas S."/>
            <person name="Albert R."/>
            <person name="Binder M."/>
            <person name="Bloem J."/>
            <person name="Labutti K."/>
            <person name="Salamov A."/>
            <person name="Andreopoulos B."/>
            <person name="Baker S."/>
            <person name="Barry K."/>
            <person name="Bills G."/>
            <person name="Bluhm B."/>
            <person name="Cannon C."/>
            <person name="Castanera R."/>
            <person name="Culley D."/>
            <person name="Daum C."/>
            <person name="Ezra D."/>
            <person name="Gonzalez J."/>
            <person name="Henrissat B."/>
            <person name="Kuo A."/>
            <person name="Liang C."/>
            <person name="Lipzen A."/>
            <person name="Lutzoni F."/>
            <person name="Magnuson J."/>
            <person name="Mondo S."/>
            <person name="Nolan M."/>
            <person name="Ohm R."/>
            <person name="Pangilinan J."/>
            <person name="Park H.-J."/>
            <person name="Ramirez L."/>
            <person name="Alfaro M."/>
            <person name="Sun H."/>
            <person name="Tritt A."/>
            <person name="Yoshinaga Y."/>
            <person name="Zwiers L.-H."/>
            <person name="Turgeon B."/>
            <person name="Goodwin S."/>
            <person name="Spatafora J."/>
            <person name="Crous P."/>
            <person name="Grigoriev I."/>
        </authorList>
    </citation>
    <scope>NUCLEOTIDE SEQUENCE</scope>
    <source>
        <strain evidence="2">CBS 130266</strain>
    </source>
</reference>
<dbReference type="Proteomes" id="UP000800235">
    <property type="component" value="Unassembled WGS sequence"/>
</dbReference>
<gene>
    <name evidence="2" type="ORF">EJ08DRAFT_697938</name>
</gene>
<proteinExistence type="predicted"/>
<feature type="region of interest" description="Disordered" evidence="1">
    <location>
        <begin position="54"/>
        <end position="81"/>
    </location>
</feature>
<dbReference type="AlphaFoldDB" id="A0A9P4NRF0"/>
<protein>
    <submittedName>
        <fullName evidence="2">Uncharacterized protein</fullName>
    </submittedName>
</protein>
<accession>A0A9P4NRF0</accession>
<feature type="region of interest" description="Disordered" evidence="1">
    <location>
        <begin position="1"/>
        <end position="28"/>
    </location>
</feature>
<comment type="caution">
    <text evidence="2">The sequence shown here is derived from an EMBL/GenBank/DDBJ whole genome shotgun (WGS) entry which is preliminary data.</text>
</comment>
<feature type="compositionally biased region" description="Polar residues" evidence="1">
    <location>
        <begin position="1"/>
        <end position="21"/>
    </location>
</feature>
<keyword evidence="3" id="KW-1185">Reference proteome</keyword>
<evidence type="ECO:0000313" key="3">
    <source>
        <dbReference type="Proteomes" id="UP000800235"/>
    </source>
</evidence>